<proteinExistence type="predicted"/>
<feature type="transmembrane region" description="Helical" evidence="1">
    <location>
        <begin position="56"/>
        <end position="75"/>
    </location>
</feature>
<dbReference type="RefSeq" id="XP_036359099.1">
    <property type="nucleotide sequence ID" value="XM_036503206.1"/>
</dbReference>
<accession>A0A7E6EUS0</accession>
<evidence type="ECO:0000256" key="1">
    <source>
        <dbReference type="SAM" id="Phobius"/>
    </source>
</evidence>
<evidence type="ECO:0000313" key="3">
    <source>
        <dbReference type="RefSeq" id="XP_036359099.1"/>
    </source>
</evidence>
<reference evidence="3" key="1">
    <citation type="submission" date="2025-08" db="UniProtKB">
        <authorList>
            <consortium name="RefSeq"/>
        </authorList>
    </citation>
    <scope>IDENTIFICATION</scope>
</reference>
<sequence>MLPLKRNQRTRKNYSLNIHLNIYLDVQCRYNLIYSTCHWCFFNRINAIKMRVSCRISLWAIVLLLYLETVVSQLSDKSNMGQFDKWSFLPENTPDKLKQHSNEARYVRAPQTLVPRWKKRIGFAGLDNMDVMTSVLEHTRQKDTSMDLRKIRNHNPLLHLSPMDVRRLLEAGK</sequence>
<keyword evidence="1" id="KW-1133">Transmembrane helix</keyword>
<evidence type="ECO:0000313" key="2">
    <source>
        <dbReference type="Proteomes" id="UP000515154"/>
    </source>
</evidence>
<dbReference type="Proteomes" id="UP000515154">
    <property type="component" value="Linkage group LG5"/>
</dbReference>
<gene>
    <name evidence="3" type="primary">LOC115211579</name>
</gene>
<keyword evidence="2" id="KW-1185">Reference proteome</keyword>
<dbReference type="AlphaFoldDB" id="A0A7E6EUS0"/>
<keyword evidence="1" id="KW-0812">Transmembrane</keyword>
<keyword evidence="1" id="KW-0472">Membrane</keyword>
<protein>
    <submittedName>
        <fullName evidence="3">Uncharacterized protein LOC115211579 isoform X1</fullName>
    </submittedName>
</protein>
<name>A0A7E6EUS0_9MOLL</name>
<organism evidence="2 3">
    <name type="scientific">Octopus sinensis</name>
    <name type="common">East Asian common octopus</name>
    <dbReference type="NCBI Taxonomy" id="2607531"/>
    <lineage>
        <taxon>Eukaryota</taxon>
        <taxon>Metazoa</taxon>
        <taxon>Spiralia</taxon>
        <taxon>Lophotrochozoa</taxon>
        <taxon>Mollusca</taxon>
        <taxon>Cephalopoda</taxon>
        <taxon>Coleoidea</taxon>
        <taxon>Octopodiformes</taxon>
        <taxon>Octopoda</taxon>
        <taxon>Incirrata</taxon>
        <taxon>Octopodidae</taxon>
        <taxon>Octopus</taxon>
    </lineage>
</organism>